<gene>
    <name evidence="1" type="ORF">SG35_014330</name>
</gene>
<dbReference type="RefSeq" id="WP_152646722.1">
    <property type="nucleotide sequence ID" value="NZ_CP059735.1"/>
</dbReference>
<dbReference type="Proteomes" id="UP000032568">
    <property type="component" value="Chromosome"/>
</dbReference>
<reference evidence="1 2" key="2">
    <citation type="journal article" date="2022" name="Mar. Drugs">
        <title>Bioassay-Guided Fractionation Leads to the Detection of Cholic Acid Generated by the Rare Thalassomonas sp.</title>
        <authorList>
            <person name="Pheiffer F."/>
            <person name="Schneider Y.K."/>
            <person name="Hansen E.H."/>
            <person name="Andersen J.H."/>
            <person name="Isaksson J."/>
            <person name="Busche T."/>
            <person name="R C."/>
            <person name="Kalinowski J."/>
            <person name="Zyl L.V."/>
            <person name="Trindade M."/>
        </authorList>
    </citation>
    <scope>NUCLEOTIDE SEQUENCE [LARGE SCALE GENOMIC DNA]</scope>
    <source>
        <strain evidence="1 2">A5K-106</strain>
    </source>
</reference>
<evidence type="ECO:0000313" key="1">
    <source>
        <dbReference type="EMBL" id="WDD96561.1"/>
    </source>
</evidence>
<dbReference type="KEGG" id="tact:SG35_014330"/>
<organism evidence="1 2">
    <name type="scientific">Thalassomonas actiniarum</name>
    <dbReference type="NCBI Taxonomy" id="485447"/>
    <lineage>
        <taxon>Bacteria</taxon>
        <taxon>Pseudomonadati</taxon>
        <taxon>Pseudomonadota</taxon>
        <taxon>Gammaproteobacteria</taxon>
        <taxon>Alteromonadales</taxon>
        <taxon>Colwelliaceae</taxon>
        <taxon>Thalassomonas</taxon>
    </lineage>
</organism>
<evidence type="ECO:0000313" key="2">
    <source>
        <dbReference type="Proteomes" id="UP000032568"/>
    </source>
</evidence>
<dbReference type="EMBL" id="CP059735">
    <property type="protein sequence ID" value="WDD96561.1"/>
    <property type="molecule type" value="Genomic_DNA"/>
</dbReference>
<reference evidence="1 2" key="1">
    <citation type="journal article" date="2015" name="Genome Announc.">
        <title>Draft Genome Sequences of Marine Isolates of Thalassomonas viridans and Thalassomonas actiniarum.</title>
        <authorList>
            <person name="Olonade I."/>
            <person name="van Zyl L.J."/>
            <person name="Trindade M."/>
        </authorList>
    </citation>
    <scope>NUCLEOTIDE SEQUENCE [LARGE SCALE GENOMIC DNA]</scope>
    <source>
        <strain evidence="1 2">A5K-106</strain>
    </source>
</reference>
<name>A0AAF0BW79_9GAMM</name>
<proteinExistence type="predicted"/>
<sequence length="128" mass="14783">MMSSPLDGAKKAVKEIKKFHRVLNHPSYVPEQCYRRNDVSFPMVSYVNTIVALFESKNYENIPTFIRRASAEIKVRSPKPNTECYRTVAIDYLCQVCFYLTHYTEVNNYSNIPENILNGGQKEAPVIE</sequence>
<accession>A0AAF0BW79</accession>
<dbReference type="AlphaFoldDB" id="A0AAF0BW79"/>
<keyword evidence="2" id="KW-1185">Reference proteome</keyword>
<protein>
    <submittedName>
        <fullName evidence="1">Uncharacterized protein</fullName>
    </submittedName>
</protein>